<feature type="region of interest" description="Disordered" evidence="1">
    <location>
        <begin position="73"/>
        <end position="92"/>
    </location>
</feature>
<name>U4L6E2_PYROM</name>
<dbReference type="EMBL" id="HF935261">
    <property type="protein sequence ID" value="CCX05595.1"/>
    <property type="molecule type" value="Genomic_DNA"/>
</dbReference>
<gene>
    <name evidence="2" type="ORF">PCON_05182</name>
</gene>
<proteinExistence type="predicted"/>
<protein>
    <submittedName>
        <fullName evidence="2">Uncharacterized protein</fullName>
    </submittedName>
</protein>
<evidence type="ECO:0000313" key="3">
    <source>
        <dbReference type="Proteomes" id="UP000018144"/>
    </source>
</evidence>
<reference evidence="2 3" key="1">
    <citation type="journal article" date="2013" name="PLoS Genet.">
        <title>The genome and development-dependent transcriptomes of Pyronema confluens: a window into fungal evolution.</title>
        <authorList>
            <person name="Traeger S."/>
            <person name="Altegoer F."/>
            <person name="Freitag M."/>
            <person name="Gabaldon T."/>
            <person name="Kempken F."/>
            <person name="Kumar A."/>
            <person name="Marcet-Houben M."/>
            <person name="Poggeler S."/>
            <person name="Stajich J.E."/>
            <person name="Nowrousian M."/>
        </authorList>
    </citation>
    <scope>NUCLEOTIDE SEQUENCE [LARGE SCALE GENOMIC DNA]</scope>
    <source>
        <strain evidence="3">CBS 100304</strain>
        <tissue evidence="2">Vegetative mycelium</tissue>
    </source>
</reference>
<evidence type="ECO:0000313" key="2">
    <source>
        <dbReference type="EMBL" id="CCX05595.1"/>
    </source>
</evidence>
<accession>U4L6E2</accession>
<keyword evidence="3" id="KW-1185">Reference proteome</keyword>
<dbReference type="AlphaFoldDB" id="U4L6E2"/>
<evidence type="ECO:0000256" key="1">
    <source>
        <dbReference type="SAM" id="MobiDB-lite"/>
    </source>
</evidence>
<organism evidence="2 3">
    <name type="scientific">Pyronema omphalodes (strain CBS 100304)</name>
    <name type="common">Pyronema confluens</name>
    <dbReference type="NCBI Taxonomy" id="1076935"/>
    <lineage>
        <taxon>Eukaryota</taxon>
        <taxon>Fungi</taxon>
        <taxon>Dikarya</taxon>
        <taxon>Ascomycota</taxon>
        <taxon>Pezizomycotina</taxon>
        <taxon>Pezizomycetes</taxon>
        <taxon>Pezizales</taxon>
        <taxon>Pyronemataceae</taxon>
        <taxon>Pyronema</taxon>
    </lineage>
</organism>
<dbReference type="Proteomes" id="UP000018144">
    <property type="component" value="Unassembled WGS sequence"/>
</dbReference>
<sequence>MLLLGNNSIYNPDQSTIEGFLMDLDGSNAVFQQGNPDALFPNASNPWPLDSRNQQIYCGGRSMYDQVSAHDSYVHHSGPHKPAGAFSPAADQQDYREFSDSCDCTLHHYTNANSGHASPHGYSLDEDSVL</sequence>